<gene>
    <name evidence="1" type="ORF">PGLA1383_LOCUS44440</name>
</gene>
<sequence>EFNLVFELTERLKTLIVGACVPPGTPSAPQDKVPAATYDFQILPSEFASFFTVEVPEGSKPEKQAKGPLQAGKSMVVAFRYSPPEATSLVYGGVDL</sequence>
<feature type="non-terminal residue" evidence="1">
    <location>
        <position position="1"/>
    </location>
</feature>
<reference evidence="1" key="1">
    <citation type="submission" date="2021-02" db="EMBL/GenBank/DDBJ databases">
        <authorList>
            <person name="Dougan E. K."/>
            <person name="Rhodes N."/>
            <person name="Thang M."/>
            <person name="Chan C."/>
        </authorList>
    </citation>
    <scope>NUCLEOTIDE SEQUENCE</scope>
</reference>
<dbReference type="Proteomes" id="UP000654075">
    <property type="component" value="Unassembled WGS sequence"/>
</dbReference>
<dbReference type="EMBL" id="CAJNNV010029250">
    <property type="protein sequence ID" value="CAE8627712.1"/>
    <property type="molecule type" value="Genomic_DNA"/>
</dbReference>
<accession>A0A813GN51</accession>
<proteinExistence type="predicted"/>
<organism evidence="1 2">
    <name type="scientific">Polarella glacialis</name>
    <name type="common">Dinoflagellate</name>
    <dbReference type="NCBI Taxonomy" id="89957"/>
    <lineage>
        <taxon>Eukaryota</taxon>
        <taxon>Sar</taxon>
        <taxon>Alveolata</taxon>
        <taxon>Dinophyceae</taxon>
        <taxon>Suessiales</taxon>
        <taxon>Suessiaceae</taxon>
        <taxon>Polarella</taxon>
    </lineage>
</organism>
<protein>
    <submittedName>
        <fullName evidence="1">Uncharacterized protein</fullName>
    </submittedName>
</protein>
<feature type="non-terminal residue" evidence="1">
    <location>
        <position position="96"/>
    </location>
</feature>
<keyword evidence="2" id="KW-1185">Reference proteome</keyword>
<evidence type="ECO:0000313" key="2">
    <source>
        <dbReference type="Proteomes" id="UP000654075"/>
    </source>
</evidence>
<evidence type="ECO:0000313" key="1">
    <source>
        <dbReference type="EMBL" id="CAE8627712.1"/>
    </source>
</evidence>
<comment type="caution">
    <text evidence="1">The sequence shown here is derived from an EMBL/GenBank/DDBJ whole genome shotgun (WGS) entry which is preliminary data.</text>
</comment>
<name>A0A813GN51_POLGL</name>
<dbReference type="AlphaFoldDB" id="A0A813GN51"/>